<comment type="caution">
    <text evidence="4">The sequence shown here is derived from an EMBL/GenBank/DDBJ whole genome shotgun (WGS) entry which is preliminary data.</text>
</comment>
<keyword evidence="5" id="KW-1185">Reference proteome</keyword>
<dbReference type="InterPro" id="IPR036514">
    <property type="entry name" value="SGNH_hydro_sf"/>
</dbReference>
<dbReference type="GO" id="GO:0015074">
    <property type="term" value="P:DNA integration"/>
    <property type="evidence" value="ECO:0007669"/>
    <property type="project" value="InterPro"/>
</dbReference>
<feature type="compositionally biased region" description="Basic residues" evidence="3">
    <location>
        <begin position="1"/>
        <end position="11"/>
    </location>
</feature>
<dbReference type="AlphaFoldDB" id="A0A8S3R7M7"/>
<dbReference type="InterPro" id="IPR013762">
    <property type="entry name" value="Integrase-like_cat_sf"/>
</dbReference>
<keyword evidence="1" id="KW-0238">DNA-binding</keyword>
<dbReference type="SUPFAM" id="SSF47823">
    <property type="entry name" value="lambda integrase-like, N-terminal domain"/>
    <property type="match status" value="1"/>
</dbReference>
<protein>
    <submittedName>
        <fullName evidence="4">Uncharacterized protein</fullName>
    </submittedName>
</protein>
<dbReference type="PANTHER" id="PTHR35558:SF1">
    <property type="entry name" value="ENDONUCLEASE_EXONUCLEASE_PHOSPHATASE DOMAIN-CONTAINING PROTEIN"/>
    <property type="match status" value="1"/>
</dbReference>
<dbReference type="EMBL" id="CAJPWZ010001018">
    <property type="protein sequence ID" value="CAG2205237.1"/>
    <property type="molecule type" value="Genomic_DNA"/>
</dbReference>
<evidence type="ECO:0000313" key="5">
    <source>
        <dbReference type="Proteomes" id="UP000683360"/>
    </source>
</evidence>
<proteinExistence type="predicted"/>
<organism evidence="4 5">
    <name type="scientific">Mytilus edulis</name>
    <name type="common">Blue mussel</name>
    <dbReference type="NCBI Taxonomy" id="6550"/>
    <lineage>
        <taxon>Eukaryota</taxon>
        <taxon>Metazoa</taxon>
        <taxon>Spiralia</taxon>
        <taxon>Lophotrochozoa</taxon>
        <taxon>Mollusca</taxon>
        <taxon>Bivalvia</taxon>
        <taxon>Autobranchia</taxon>
        <taxon>Pteriomorphia</taxon>
        <taxon>Mytilida</taxon>
        <taxon>Mytiloidea</taxon>
        <taxon>Mytilidae</taxon>
        <taxon>Mytilinae</taxon>
        <taxon>Mytilus</taxon>
    </lineage>
</organism>
<dbReference type="Proteomes" id="UP000683360">
    <property type="component" value="Unassembled WGS sequence"/>
</dbReference>
<dbReference type="PANTHER" id="PTHR35558">
    <property type="entry name" value="SGNH_HYDRO DOMAIN-CONTAINING PROTEIN"/>
    <property type="match status" value="1"/>
</dbReference>
<dbReference type="Gene3D" id="1.10.443.10">
    <property type="entry name" value="Intergrase catalytic core"/>
    <property type="match status" value="1"/>
</dbReference>
<dbReference type="InterPro" id="IPR010998">
    <property type="entry name" value="Integrase_recombinase_N"/>
</dbReference>
<evidence type="ECO:0000256" key="3">
    <source>
        <dbReference type="SAM" id="MobiDB-lite"/>
    </source>
</evidence>
<name>A0A8S3R7M7_MYTED</name>
<feature type="compositionally biased region" description="Low complexity" evidence="3">
    <location>
        <begin position="12"/>
        <end position="24"/>
    </location>
</feature>
<dbReference type="Gene3D" id="3.40.50.1110">
    <property type="entry name" value="SGNH hydrolase"/>
    <property type="match status" value="1"/>
</dbReference>
<dbReference type="InterPro" id="IPR011010">
    <property type="entry name" value="DNA_brk_join_enz"/>
</dbReference>
<evidence type="ECO:0000313" key="4">
    <source>
        <dbReference type="EMBL" id="CAG2205237.1"/>
    </source>
</evidence>
<evidence type="ECO:0000256" key="2">
    <source>
        <dbReference type="ARBA" id="ARBA00023172"/>
    </source>
</evidence>
<dbReference type="SUPFAM" id="SSF52266">
    <property type="entry name" value="SGNH hydrolase"/>
    <property type="match status" value="1"/>
</dbReference>
<accession>A0A8S3R7M7</accession>
<sequence>MYRRSGRKRVPTSRANNGGAAAAAKKSKQQQEEATANIADRLPRNLPRTSGTPPVQLGSNTVTTNVLPHSPIMIPATLPAETIYPAPGNTTLHQPLINTGYALPIETVKASDDIARNVSQNVKQKVINGEYVDMGSLLNNSQNITGVNQTLTFNQGQIILQPKQQDTRINTIGIWTDAFLIYISIYCTIHTSQFQELLKYMQTVRLGAKRYAGLGWKLYDEQFRLRRSQEPAGSWSVIDTELWLLYMQPAGPINGPEFNIAQKPTNNFLKCYAYNYNGTCTQQYCTYKHACLKCSGVHPVIYCTNSKVTNSNNPQSPGIVQRFRSARPQAPQKQHLIFNPLHLGKCKITQDSVLLEHLWDKGKTPVKIKSLRELLSNYENKTDAAMLLLGFIEGFRLNYTGPRISSFASNLISAEVHKTETNLKLQKKENHGFSDVWPIPLDDLTSFIVYMFRKKLSHSTVSGYISGLSYFNKINNLEDNTQKFVVRKLIEGIKRLGGPNQKDTRLPITRDILEKLLRSLAVICKNGYETKLFMASFSLAFHGFMRVGEITVDCKNKQMHTVKFENIKLCDARLEVLLTSSKTDQFGSGTTIVISKQKNKNVCPVQIMANFIKVRPPYLGPLFCHFDGSPLTRYQFSALLKRSLSVIGIENNGFKSHSFRIGMATTCALEGHATVWIVGSSIIKHAFGEARGRPGGVNLGLQRMGVNIWWQGKCGGKVLDMKQQIRTMLKYEDPPTILVLHIGGNDIGEKSSKTLCELIRKQFSWMRQLMLDTVFVWSQIIPRSSWRYSDNINAMEKCRMRVNTSIASFLTKTDGCYIRYPDIKANELFLMKDGVHLTSLGNNIFLNTLQGGLEMIIRNLGINLTFPDCN</sequence>
<dbReference type="OrthoDB" id="421668at2759"/>
<evidence type="ECO:0000256" key="1">
    <source>
        <dbReference type="ARBA" id="ARBA00023125"/>
    </source>
</evidence>
<gene>
    <name evidence="4" type="ORF">MEDL_19655</name>
</gene>
<dbReference type="GO" id="GO:0006310">
    <property type="term" value="P:DNA recombination"/>
    <property type="evidence" value="ECO:0007669"/>
    <property type="project" value="UniProtKB-KW"/>
</dbReference>
<dbReference type="GO" id="GO:0003677">
    <property type="term" value="F:DNA binding"/>
    <property type="evidence" value="ECO:0007669"/>
    <property type="project" value="UniProtKB-KW"/>
</dbReference>
<feature type="region of interest" description="Disordered" evidence="3">
    <location>
        <begin position="1"/>
        <end position="61"/>
    </location>
</feature>
<dbReference type="Gene3D" id="1.10.150.130">
    <property type="match status" value="1"/>
</dbReference>
<reference evidence="4" key="1">
    <citation type="submission" date="2021-03" db="EMBL/GenBank/DDBJ databases">
        <authorList>
            <person name="Bekaert M."/>
        </authorList>
    </citation>
    <scope>NUCLEOTIDE SEQUENCE</scope>
</reference>
<keyword evidence="2" id="KW-0233">DNA recombination</keyword>
<feature type="compositionally biased region" description="Polar residues" evidence="3">
    <location>
        <begin position="47"/>
        <end position="61"/>
    </location>
</feature>
<dbReference type="SUPFAM" id="SSF56349">
    <property type="entry name" value="DNA breaking-rejoining enzymes"/>
    <property type="match status" value="1"/>
</dbReference>